<dbReference type="InterPro" id="IPR006451">
    <property type="entry name" value="Glycogen_debranch_arc"/>
</dbReference>
<dbReference type="Pfam" id="PF12439">
    <property type="entry name" value="GDE_N"/>
    <property type="match status" value="1"/>
</dbReference>
<organism evidence="3 4">
    <name type="scientific">Sharpea porci</name>
    <dbReference type="NCBI Taxonomy" id="2652286"/>
    <lineage>
        <taxon>Bacteria</taxon>
        <taxon>Bacillati</taxon>
        <taxon>Bacillota</taxon>
        <taxon>Erysipelotrichia</taxon>
        <taxon>Erysipelotrichales</taxon>
        <taxon>Coprobacillaceae</taxon>
        <taxon>Sharpea</taxon>
    </lineage>
</organism>
<dbReference type="Gene3D" id="1.50.10.10">
    <property type="match status" value="1"/>
</dbReference>
<comment type="caution">
    <text evidence="3">The sequence shown here is derived from an EMBL/GenBank/DDBJ whole genome shotgun (WGS) entry which is preliminary data.</text>
</comment>
<dbReference type="NCBIfam" id="TIGR01561">
    <property type="entry name" value="gde_arch"/>
    <property type="match status" value="1"/>
</dbReference>
<sequence>MIMKVSDFMKIINPKIKNNCFDNEEWLLTNGIGGYAYSPVATHHTKAYNGLLIASLTPPTMRYNVLNQLDERVVIDGNSYSLESYQYDDHIEDHTAYIKEVIVDDFVTYRYEIGNVHIDKTITLVHGENTVAINYHITSHNHQVNLFFTPYFSLRDHAARNNKATIPCFSVHERHLNLLPLDHKDVLIRTYMNTGVFNKETKIKDNLYYEFDCVTGYKELDALYSPGYYNVMMSDQETKDISFVCTLDQASRTAREYLFDEVKRKAMLVNTKDPIKARLEKIADQFIVNRSSTKNKTIIAGYPWFSDWGRDTLIALEGLTLVTKRFDDAKSIIHTFAKTIHHGLVVNLFEDGTNKPRYNTADASLWLIHACYMYEQYSHDTDFITKEIYPHLKEIISAYIRGTDHAIYMDDDFLIHAGDNEDQITWMDVYTHGKAITPRHGKPVELNALWYNALMIMAYFSHKTDHDESYGLIAQRTKKSFADKFWCEQTQCLYDVIEPNDASIRPNQLYALSLPFPVLSFDLGKKMLKVVDEKLYAKTGIRSLSYDDPRYIAHYEGNLDKRDLAYHMGTSWAYLMGPYIRCHVLLDEDKSQARALLQPLLETLDHNCINGINEIFDGDAPHTPRGTVNQAWSVGELLVAYEISRK</sequence>
<dbReference type="Pfam" id="PF06202">
    <property type="entry name" value="GDE_C"/>
    <property type="match status" value="1"/>
</dbReference>
<evidence type="ECO:0000313" key="4">
    <source>
        <dbReference type="Proteomes" id="UP000442619"/>
    </source>
</evidence>
<accession>A0A844FVF9</accession>
<dbReference type="Proteomes" id="UP000442619">
    <property type="component" value="Unassembled WGS sequence"/>
</dbReference>
<dbReference type="SUPFAM" id="SSF48208">
    <property type="entry name" value="Six-hairpin glycosidases"/>
    <property type="match status" value="1"/>
</dbReference>
<gene>
    <name evidence="3" type="ORF">FYJ79_10100</name>
</gene>
<protein>
    <submittedName>
        <fullName evidence="3">Glycogen debranching protein</fullName>
    </submittedName>
</protein>
<dbReference type="InterPro" id="IPR032790">
    <property type="entry name" value="GDE_C"/>
</dbReference>
<dbReference type="InterPro" id="IPR008928">
    <property type="entry name" value="6-hairpin_glycosidase_sf"/>
</dbReference>
<keyword evidence="4" id="KW-1185">Reference proteome</keyword>
<proteinExistence type="predicted"/>
<evidence type="ECO:0000259" key="2">
    <source>
        <dbReference type="Pfam" id="PF12439"/>
    </source>
</evidence>
<dbReference type="EMBL" id="VUNM01000028">
    <property type="protein sequence ID" value="MST89917.1"/>
    <property type="molecule type" value="Genomic_DNA"/>
</dbReference>
<name>A0A844FVF9_9FIRM</name>
<dbReference type="InterPro" id="IPR024742">
    <property type="entry name" value="Glycogen_debranch_N"/>
</dbReference>
<dbReference type="PANTHER" id="PTHR10569:SF2">
    <property type="entry name" value="GLYCOGEN DEBRANCHING ENZYME"/>
    <property type="match status" value="1"/>
</dbReference>
<reference evidence="3 4" key="1">
    <citation type="submission" date="2019-08" db="EMBL/GenBank/DDBJ databases">
        <title>In-depth cultivation of the pig gut microbiome towards novel bacterial diversity and tailored functional studies.</title>
        <authorList>
            <person name="Wylensek D."/>
            <person name="Hitch T.C.A."/>
            <person name="Clavel T."/>
        </authorList>
    </citation>
    <scope>NUCLEOTIDE SEQUENCE [LARGE SCALE GENOMIC DNA]</scope>
    <source>
        <strain evidence="3 4">CA-Schmier-601-WT-3</strain>
    </source>
</reference>
<feature type="domain" description="Glycogen debranching enzyme bacterial and archaeal type N-terminal" evidence="2">
    <location>
        <begin position="25"/>
        <end position="238"/>
    </location>
</feature>
<dbReference type="GO" id="GO:0004135">
    <property type="term" value="F:amylo-alpha-1,6-glucosidase activity"/>
    <property type="evidence" value="ECO:0007669"/>
    <property type="project" value="InterPro"/>
</dbReference>
<dbReference type="PANTHER" id="PTHR10569">
    <property type="entry name" value="GLYCOGEN DEBRANCHING ENZYME"/>
    <property type="match status" value="1"/>
</dbReference>
<dbReference type="AlphaFoldDB" id="A0A844FVF9"/>
<dbReference type="GO" id="GO:0005980">
    <property type="term" value="P:glycogen catabolic process"/>
    <property type="evidence" value="ECO:0007669"/>
    <property type="project" value="InterPro"/>
</dbReference>
<dbReference type="GO" id="GO:0004134">
    <property type="term" value="F:4-alpha-glucanotransferase activity"/>
    <property type="evidence" value="ECO:0007669"/>
    <property type="project" value="InterPro"/>
</dbReference>
<evidence type="ECO:0000313" key="3">
    <source>
        <dbReference type="EMBL" id="MST89917.1"/>
    </source>
</evidence>
<dbReference type="InterPro" id="IPR010401">
    <property type="entry name" value="AGL/Gdb1"/>
</dbReference>
<feature type="domain" description="Glycogen debranching enzyme C-terminal" evidence="1">
    <location>
        <begin position="283"/>
        <end position="638"/>
    </location>
</feature>
<dbReference type="InterPro" id="IPR012341">
    <property type="entry name" value="6hp_glycosidase-like_sf"/>
</dbReference>
<evidence type="ECO:0000259" key="1">
    <source>
        <dbReference type="Pfam" id="PF06202"/>
    </source>
</evidence>